<organism evidence="3 4">
    <name type="scientific">Candidatus Nitronauta litoralis</name>
    <dbReference type="NCBI Taxonomy" id="2705533"/>
    <lineage>
        <taxon>Bacteria</taxon>
        <taxon>Pseudomonadati</taxon>
        <taxon>Nitrospinota/Tectimicrobiota group</taxon>
        <taxon>Nitrospinota</taxon>
        <taxon>Nitrospinia</taxon>
        <taxon>Nitrospinales</taxon>
        <taxon>Nitrospinaceae</taxon>
        <taxon>Candidatus Nitronauta</taxon>
    </lineage>
</organism>
<dbReference type="Proteomes" id="UP000594688">
    <property type="component" value="Chromosome"/>
</dbReference>
<dbReference type="SUPFAM" id="SSF54626">
    <property type="entry name" value="Chalcone isomerase"/>
    <property type="match status" value="1"/>
</dbReference>
<proteinExistence type="predicted"/>
<gene>
    <name evidence="3" type="ORF">G3M70_02525</name>
</gene>
<feature type="chain" id="PRO_5032433481" description="Chalcone isomerase domain-containing protein" evidence="1">
    <location>
        <begin position="36"/>
        <end position="189"/>
    </location>
</feature>
<dbReference type="GO" id="GO:0016872">
    <property type="term" value="F:intramolecular lyase activity"/>
    <property type="evidence" value="ECO:0007669"/>
    <property type="project" value="InterPro"/>
</dbReference>
<dbReference type="InterPro" id="IPR016088">
    <property type="entry name" value="Chalcone_isomerase_3-sand"/>
</dbReference>
<evidence type="ECO:0000256" key="1">
    <source>
        <dbReference type="SAM" id="SignalP"/>
    </source>
</evidence>
<dbReference type="InterPro" id="IPR016087">
    <property type="entry name" value="Chalcone_isomerase"/>
</dbReference>
<evidence type="ECO:0000313" key="3">
    <source>
        <dbReference type="EMBL" id="QPJ60821.1"/>
    </source>
</evidence>
<dbReference type="Gene3D" id="3.50.70.10">
    <property type="match status" value="1"/>
</dbReference>
<feature type="signal peptide" evidence="1">
    <location>
        <begin position="1"/>
        <end position="35"/>
    </location>
</feature>
<dbReference type="EMBL" id="CP048685">
    <property type="protein sequence ID" value="QPJ60821.1"/>
    <property type="molecule type" value="Genomic_DNA"/>
</dbReference>
<keyword evidence="1" id="KW-0732">Signal</keyword>
<dbReference type="InterPro" id="IPR036298">
    <property type="entry name" value="Chalcone_isomerase_sf"/>
</dbReference>
<dbReference type="Pfam" id="PF16036">
    <property type="entry name" value="Chalcone_3"/>
    <property type="match status" value="1"/>
</dbReference>
<reference evidence="3 4" key="1">
    <citation type="submission" date="2020-02" db="EMBL/GenBank/DDBJ databases">
        <title>Genomic and physiological characterization of two novel Nitrospinaceae genera.</title>
        <authorList>
            <person name="Mueller A.J."/>
            <person name="Jung M.-Y."/>
            <person name="Strachan C.R."/>
            <person name="Herbold C.W."/>
            <person name="Kirkegaard R.H."/>
            <person name="Daims H."/>
        </authorList>
    </citation>
    <scope>NUCLEOTIDE SEQUENCE [LARGE SCALE GENOMIC DNA]</scope>
    <source>
        <strain evidence="3">EB</strain>
    </source>
</reference>
<accession>A0A7T0BTT4</accession>
<dbReference type="KEGG" id="nli:G3M70_02525"/>
<dbReference type="AlphaFoldDB" id="A0A7T0BTT4"/>
<protein>
    <recommendedName>
        <fullName evidence="2">Chalcone isomerase domain-containing protein</fullName>
    </recommendedName>
</protein>
<name>A0A7T0BTT4_9BACT</name>
<evidence type="ECO:0000259" key="2">
    <source>
        <dbReference type="Pfam" id="PF16036"/>
    </source>
</evidence>
<feature type="domain" description="Chalcone isomerase" evidence="2">
    <location>
        <begin position="38"/>
        <end position="186"/>
    </location>
</feature>
<evidence type="ECO:0000313" key="4">
    <source>
        <dbReference type="Proteomes" id="UP000594688"/>
    </source>
</evidence>
<sequence length="189" mass="21310">MKTPFKKGFTIKTGYLFAASILLFALGGSGAYAMAEDNPPSKMKLEGVEWMLASSGVRTYAFIDVYQCALYLKEPGKVRKTILEQKQPVTIRIKILTSELPGQVPDAWKETIKPEVSDKVYRRFKKNFKKLEEGDELLFSYTPGQATLLYLNREKVFSDPGAGLMYSLLDQWVGEEPISDDLKTALVHE</sequence>